<dbReference type="PROSITE" id="PS50103">
    <property type="entry name" value="ZF_C3H1"/>
    <property type="match status" value="1"/>
</dbReference>
<keyword evidence="1" id="KW-0479">Metal-binding</keyword>
<comment type="caution">
    <text evidence="4">The sequence shown here is derived from an EMBL/GenBank/DDBJ whole genome shotgun (WGS) entry which is preliminary data.</text>
</comment>
<name>A0A9P1CLZ0_9DINO</name>
<sequence length="3223" mass="354909">DHLAPEDSASQVSWSVVVDEQRNVEPVQEVPMQFPEPKVPPPGFRHQGEPAPGYAAQGQDQPKSRVSSSSGSAPFPPADAALFFTDPAQAPAQSAAAPATQAARDLLGSAQKQAARLAKRKLRQRGVVIVQLDERSVLVIDSRDRRIQSPYQGWLLDEILLNAQSGVNVLVDRQLVRSPNKRYHLNLFYVRTMDGFKFILVGSMTSYGTVPAARWDADTGKIMAHPAFQPFRWPMMTDESATWVDVKVKVGGRLYACSDSGTVVALDFPLCHFEVRLTALSSTDSIGMDADRLEFRFRSSGDQLDVACSQVVVPSTWLVVSRVSGPTLIKNARWCREHHARVEGPDQTMQLSQLAEIHAHWTASIEAESVDDTGPRVSAVAVDSHPANYHLTCESPLFRAAKSLVPTDALALQAHNVALEQETIVLPPVTGGPSVVPRSSVAAPLQALAGPSAPALVVAPNVQAEVSMTEPGQAPASGAMGGSVHVQRRSLEARQQERISVAAVTPQTFLDQVYQAVPGRPVSFGPAPTVEEVTARAPVCSAVGSQTGRDVRALLASPYANLALVSAMEVRSGPEFTVKVHDWSASLEETVRDVLLSNSFMLEQFWSLATSIEKAFFESSANQLGFGQCDPTTLALSAETASARRANAIKALLHKPAQPPRKLLKKSDSDPTSTPLLDQENAARWKWASKLEAIGKRAGQHSKLLLDTTNSQGLSPGETARLRQLVLASGAPRTMSAHISAWERFEEWANSVGIPVFPWPSDLILKYALALDEKECGPTVLPSFRMSIKWVTSKLAIDCPDLSHPALLAVQSDVIQKRATTLKEAQPIPIVAVGSLEQFVTDVQQPEAARLFAWWWLCMVLCMVFASLRFDDAMHVRPTELIMKDEGLFGVAWQTKVERKRRGTKFVVPRVGFRDSAWLDIGWDLLQLEDLDRDFWMRDLNTQTEFRSAPAQYQRSIQWLRFIGKLAIKTYFSGPEGKLNEAVDGLLKVTAHSARVTMLDAAVHARRSTEEIGLQANWKNPGPLVLKYTRNRTSVPAQMVQQLVKDMVDNEHPFEAEEDVVLDSVDETALNEVQFYVKTEGARASRDYRYHCSKEEDDEMVACGKLAVRDCTAVGAALPDPSVLCKQCAKARPDVASRCFSAQSGSVRASITQLIMVDRTVYTPDKLPELPLRQIFGRQRVPEDLCRLVADVGLRSVETFAMLGDTITTVKQTLKTIIPDSARFGDDAPAQELALTALAAVWKQCSTMQDHFAARRAKMEEDPSKVPEIPGEDHAEFRDTFVARHPDVLLPMHREPHRKFVERVQRDYLVHGFVHFYEVGEIRTRTEQIAQKSGLSKNAEDLLRVVMVDQPSAASSESQVMDKLHAFFITLEYLNICEFSVAAGPLKYLSDLEEWRHENRGLALLLAADALIRKKVHRVSSDQRKTFGTFSAALLEVLTNHKQLWNDARSSAELDKFKQVMQTTAPSTPSKKRSRSRSQSAPKASPKARKNRARRERQKALLKKAKVGHASTPPPKSDQAKKPARDERVPAHEWQKITSFKYQGAKRCPFFNCSLGCRFGDHCRQKHSCVECGKDHPWHGNHCITEAVQLMGVPALPPVDVVVSDLVSEAADVLDLAVWETIMAIIAIIAARLVFLLHCGTPCNTFTAARKDDGGPPPLRSRVLQVLCPGGHVHESLRGKVFDPLQGKLVFKTKAAQVYPWALCAAFASVAHDLWQDPLHALQPSLQLTTPPADRKREVGSCKPWLGHKQEESALKALWAGYQLKRGAAKPLLHVEMEPGQAIEAALNVIHPFTIEAPLAAMEEAAVLQLRRPSEVIMAERARLLQFWHAQAVALLPHSVAAIRALPDPHLRRLLLGTDDLSVPRLGQVCHVALYEAMLMACGSVDQSLPSFLLHGFPIVGEIARSGRWPPYNKPQKDIPVQDALDRAWVLRKKIIQRVQSVQISDNLQKIWDASIEDVEEKSCLGPFVSEEEVTKALGCDDWIPTQRFEVVQKNKVRGCDSATTNMINQITRISEKLQLPSTDTNVAALRKLRTIKPGVKLAGWVLDERKAYRQVAVRPDHRKFSVICLKNPKTGAPNFFIMIGHSFGLVSAVYNYNRRSAAINEFLVSLFGLVAFSFYDDKYGFEPLAIAGSARAVAEHVHFWLGAKFDQKKLQLSTEPTILGVTYNLDQMQLEIKAERREEITQEIEAIVKAGILDPGSAGKLKGKLMFGASQLWGKVGRAFLRVISERQYLRFPIGSEFKLDQPLLESLLHWKKLVNEGPPRPIESASAKLVDAVIFTDGFTPDPRKKERLPDRVGRSRPAACSLRCRLCDKGCQRPAFAAYATCCTYCQGPEGPHARDCAQKVELVGYRRTNEPTPAFSSQIVVRAICAELYRSFDKFGRMDPFALVDWCYEDGRTVSIGRTKTAARQSISIAASMVQVLEENLGGLVQSTFCGDATVPVDALLSGARTISPGLMQTQPQPIPLHKRGENTGQSLGGGLRIVVQILIHLPESQQAALNQFTYVDAKRFVTPVRRLGVSGGTAPFFSLELAAVEGKRSGDYWIGKDLSRAMDEVHFYEKVKSLSKHASREMQDGILKATEEGVEGGGELELLVLQNMRHGRKSLRLLDIKVGEKTLRTAAANWMGKSRLAALKQALIDEHTNSQAEGFRLEGFDGQTPVLLSMDPLLDLGGGEGHSKSTQKKVARLSLTAKLGYAWLASPVRTSRLQKLSTRALGERCCPANETGSNSISPARRLMLQRLPAAEMLMHYLDLHSYDASIPPSSELAEVVLDETCKQLVGLTVACCSTQSPQKWIGSSFGAEAEGYEDGQGFTPADEAELRKSVLVKIFDWGRSELNTLEEHSERTAEEQQDRLDFWRLYVGGIQRLAWEAARQYRHRFGNPNGWKKAQLVVYDFDSMTDSDFIGQVFADLVETPETTAPLLTADGVPVSGKDGPSTLTYSITWRRFAEQSRLQGAWSVRIVRAEKLPVCDTVLWASRASSDPFVKVAMRPIFLSALAGLGMMLMGSLQGCGSNGDDLSVGGSTCTDAGQARCGQFNQVNSGSLCENSRTFAECIATEECCALEENGKTASALIDEMIANLSIGPLPCALTNPCTSSTESATVTATTTVTAAGATATVTATDTVTSTVTSTVTETATSTQTNVTTSATVFAYSEDESYRCVQRSTVKVKNLDPTWDETFDLPVAKPEHASLEGLMLPAVAYTLEAETEGLKYWKELMNAI</sequence>
<keyword evidence="6" id="KW-0418">Kinase</keyword>
<dbReference type="Proteomes" id="UP001152797">
    <property type="component" value="Unassembled WGS sequence"/>
</dbReference>
<feature type="non-terminal residue" evidence="4">
    <location>
        <position position="3223"/>
    </location>
</feature>
<keyword evidence="6" id="KW-0808">Transferase</keyword>
<feature type="region of interest" description="Disordered" evidence="2">
    <location>
        <begin position="25"/>
        <end position="80"/>
    </location>
</feature>
<feature type="region of interest" description="Disordered" evidence="2">
    <location>
        <begin position="1461"/>
        <end position="1530"/>
    </location>
</feature>
<dbReference type="GO" id="GO:0016301">
    <property type="term" value="F:kinase activity"/>
    <property type="evidence" value="ECO:0007669"/>
    <property type="project" value="UniProtKB-KW"/>
</dbReference>
<protein>
    <submittedName>
        <fullName evidence="6">Shaggy-related protein kinase zeta</fullName>
    </submittedName>
</protein>
<evidence type="ECO:0000259" key="3">
    <source>
        <dbReference type="PROSITE" id="PS50103"/>
    </source>
</evidence>
<dbReference type="GO" id="GO:0008270">
    <property type="term" value="F:zinc ion binding"/>
    <property type="evidence" value="ECO:0007669"/>
    <property type="project" value="UniProtKB-KW"/>
</dbReference>
<evidence type="ECO:0000313" key="4">
    <source>
        <dbReference type="EMBL" id="CAI3993850.1"/>
    </source>
</evidence>
<keyword evidence="7" id="KW-1185">Reference proteome</keyword>
<evidence type="ECO:0000313" key="6">
    <source>
        <dbReference type="EMBL" id="CAL4781162.1"/>
    </source>
</evidence>
<dbReference type="InterPro" id="IPR000008">
    <property type="entry name" value="C2_dom"/>
</dbReference>
<dbReference type="CDD" id="cd00030">
    <property type="entry name" value="C2"/>
    <property type="match status" value="1"/>
</dbReference>
<feature type="compositionally biased region" description="Basic and acidic residues" evidence="2">
    <location>
        <begin position="1518"/>
        <end position="1530"/>
    </location>
</feature>
<evidence type="ECO:0000256" key="2">
    <source>
        <dbReference type="SAM" id="MobiDB-lite"/>
    </source>
</evidence>
<dbReference type="EMBL" id="CAMXCT020001884">
    <property type="protein sequence ID" value="CAL1147225.1"/>
    <property type="molecule type" value="Genomic_DNA"/>
</dbReference>
<feature type="compositionally biased region" description="Low complexity" evidence="2">
    <location>
        <begin position="64"/>
        <end position="80"/>
    </location>
</feature>
<accession>A0A9P1CLZ0</accession>
<dbReference type="EMBL" id="CAMXCT030001884">
    <property type="protein sequence ID" value="CAL4781162.1"/>
    <property type="molecule type" value="Genomic_DNA"/>
</dbReference>
<evidence type="ECO:0000256" key="1">
    <source>
        <dbReference type="PROSITE-ProRule" id="PRU00723"/>
    </source>
</evidence>
<gene>
    <name evidence="4" type="ORF">C1SCF055_LOCUS20556</name>
</gene>
<keyword evidence="1" id="KW-0863">Zinc-finger</keyword>
<reference evidence="4" key="1">
    <citation type="submission" date="2022-10" db="EMBL/GenBank/DDBJ databases">
        <authorList>
            <person name="Chen Y."/>
            <person name="Dougan E. K."/>
            <person name="Chan C."/>
            <person name="Rhodes N."/>
            <person name="Thang M."/>
        </authorList>
    </citation>
    <scope>NUCLEOTIDE SEQUENCE</scope>
</reference>
<dbReference type="EMBL" id="CAMXCT010001884">
    <property type="protein sequence ID" value="CAI3993850.1"/>
    <property type="molecule type" value="Genomic_DNA"/>
</dbReference>
<evidence type="ECO:0000313" key="7">
    <source>
        <dbReference type="Proteomes" id="UP001152797"/>
    </source>
</evidence>
<feature type="compositionally biased region" description="Basic residues" evidence="2">
    <location>
        <begin position="1486"/>
        <end position="1507"/>
    </location>
</feature>
<dbReference type="OrthoDB" id="419294at2759"/>
<dbReference type="SUPFAM" id="SSF47823">
    <property type="entry name" value="lambda integrase-like, N-terminal domain"/>
    <property type="match status" value="1"/>
</dbReference>
<dbReference type="InterPro" id="IPR000571">
    <property type="entry name" value="Znf_CCCH"/>
</dbReference>
<proteinExistence type="predicted"/>
<feature type="non-terminal residue" evidence="4">
    <location>
        <position position="1"/>
    </location>
</feature>
<keyword evidence="1" id="KW-0862">Zinc</keyword>
<reference evidence="5" key="2">
    <citation type="submission" date="2024-04" db="EMBL/GenBank/DDBJ databases">
        <authorList>
            <person name="Chen Y."/>
            <person name="Shah S."/>
            <person name="Dougan E. K."/>
            <person name="Thang M."/>
            <person name="Chan C."/>
        </authorList>
    </citation>
    <scope>NUCLEOTIDE SEQUENCE [LARGE SCALE GENOMIC DNA]</scope>
</reference>
<feature type="domain" description="C3H1-type" evidence="3">
    <location>
        <begin position="1542"/>
        <end position="1570"/>
    </location>
</feature>
<dbReference type="Pfam" id="PF00168">
    <property type="entry name" value="C2"/>
    <property type="match status" value="1"/>
</dbReference>
<feature type="zinc finger region" description="C3H1-type" evidence="1">
    <location>
        <begin position="1542"/>
        <end position="1570"/>
    </location>
</feature>
<evidence type="ECO:0000313" key="5">
    <source>
        <dbReference type="EMBL" id="CAL1147225.1"/>
    </source>
</evidence>
<organism evidence="4">
    <name type="scientific">Cladocopium goreaui</name>
    <dbReference type="NCBI Taxonomy" id="2562237"/>
    <lineage>
        <taxon>Eukaryota</taxon>
        <taxon>Sar</taxon>
        <taxon>Alveolata</taxon>
        <taxon>Dinophyceae</taxon>
        <taxon>Suessiales</taxon>
        <taxon>Symbiodiniaceae</taxon>
        <taxon>Cladocopium</taxon>
    </lineage>
</organism>